<keyword evidence="4" id="KW-1185">Reference proteome</keyword>
<protein>
    <submittedName>
        <fullName evidence="3">(apollo) hypothetical protein</fullName>
    </submittedName>
</protein>
<keyword evidence="2" id="KW-0732">Signal</keyword>
<feature type="region of interest" description="Disordered" evidence="1">
    <location>
        <begin position="174"/>
        <end position="196"/>
    </location>
</feature>
<feature type="chain" id="PRO_5035838801" evidence="2">
    <location>
        <begin position="19"/>
        <end position="196"/>
    </location>
</feature>
<dbReference type="OrthoDB" id="7296423at2759"/>
<sequence>MKVLICLVSCLLYRYVTSEIRGSVMVNKLLKVKPVGSDIKSRFVPLTEFPPPYLHGKSGRRHLEDICNKKPEGIEVHDGPRVEIFGDYYDDGGAKTVATVIIPDHIDHKHYQVTTQVPYFTVGHIEALGYHPSTIKGEQPSECEKIYQDHLETLYSDESPEYSEESLEMARMPLFPEGKPPESAEKRLENIYSDLE</sequence>
<gene>
    <name evidence="3" type="ORF">PAPOLLO_LOCUS25195</name>
</gene>
<proteinExistence type="predicted"/>
<organism evidence="3 4">
    <name type="scientific">Parnassius apollo</name>
    <name type="common">Apollo butterfly</name>
    <name type="synonym">Papilio apollo</name>
    <dbReference type="NCBI Taxonomy" id="110799"/>
    <lineage>
        <taxon>Eukaryota</taxon>
        <taxon>Metazoa</taxon>
        <taxon>Ecdysozoa</taxon>
        <taxon>Arthropoda</taxon>
        <taxon>Hexapoda</taxon>
        <taxon>Insecta</taxon>
        <taxon>Pterygota</taxon>
        <taxon>Neoptera</taxon>
        <taxon>Endopterygota</taxon>
        <taxon>Lepidoptera</taxon>
        <taxon>Glossata</taxon>
        <taxon>Ditrysia</taxon>
        <taxon>Papilionoidea</taxon>
        <taxon>Papilionidae</taxon>
        <taxon>Parnassiinae</taxon>
        <taxon>Parnassini</taxon>
        <taxon>Parnassius</taxon>
        <taxon>Parnassius</taxon>
    </lineage>
</organism>
<comment type="caution">
    <text evidence="3">The sequence shown here is derived from an EMBL/GenBank/DDBJ whole genome shotgun (WGS) entry which is preliminary data.</text>
</comment>
<dbReference type="EMBL" id="CAJQZP010001507">
    <property type="protein sequence ID" value="CAG5051808.1"/>
    <property type="molecule type" value="Genomic_DNA"/>
</dbReference>
<evidence type="ECO:0000313" key="4">
    <source>
        <dbReference type="Proteomes" id="UP000691718"/>
    </source>
</evidence>
<reference evidence="3" key="1">
    <citation type="submission" date="2021-04" db="EMBL/GenBank/DDBJ databases">
        <authorList>
            <person name="Tunstrom K."/>
        </authorList>
    </citation>
    <scope>NUCLEOTIDE SEQUENCE</scope>
</reference>
<evidence type="ECO:0000313" key="3">
    <source>
        <dbReference type="EMBL" id="CAG5051808.1"/>
    </source>
</evidence>
<evidence type="ECO:0000256" key="2">
    <source>
        <dbReference type="SAM" id="SignalP"/>
    </source>
</evidence>
<dbReference type="Proteomes" id="UP000691718">
    <property type="component" value="Unassembled WGS sequence"/>
</dbReference>
<feature type="signal peptide" evidence="2">
    <location>
        <begin position="1"/>
        <end position="18"/>
    </location>
</feature>
<accession>A0A8S3Y3D1</accession>
<evidence type="ECO:0000256" key="1">
    <source>
        <dbReference type="SAM" id="MobiDB-lite"/>
    </source>
</evidence>
<name>A0A8S3Y3D1_PARAO</name>
<dbReference type="AlphaFoldDB" id="A0A8S3Y3D1"/>
<feature type="compositionally biased region" description="Basic and acidic residues" evidence="1">
    <location>
        <begin position="179"/>
        <end position="189"/>
    </location>
</feature>